<dbReference type="InterPro" id="IPR010540">
    <property type="entry name" value="CmpB_TMEM229"/>
</dbReference>
<sequence length="311" mass="34938">MTVYTVLWYFFLYAFLGWCAEVSYAALRTGRFVNRGFLNGPVCPIYGVGVVIVVGLLTPVKENTLLLFVCSVLLTSALEWVTGFVLERMFHQKWWDYSDLPLNLNGYICPLFSVLWGIACLLVMEIIQPAAERLVGHIPHALGVGLLAVFCLILAVDLAATVAAMVGLNRRLRQLEELAGKIKAASDELGENLSAGVINLSERSAGLREDLSERSADLEERLTDWKDGLDELLAAREEEQAKRRRAREAALKRREAALAELKAANEELLDTYGFGQRRLLKAFPHMTSTRYAAAMEELRERFRRTRGKKKT</sequence>
<dbReference type="Proteomes" id="UP000824208">
    <property type="component" value="Unassembled WGS sequence"/>
</dbReference>
<keyword evidence="2" id="KW-0472">Membrane</keyword>
<evidence type="ECO:0000313" key="4">
    <source>
        <dbReference type="Proteomes" id="UP000824208"/>
    </source>
</evidence>
<name>A0A9D2S5Q3_9FIRM</name>
<comment type="caution">
    <text evidence="3">The sequence shown here is derived from an EMBL/GenBank/DDBJ whole genome shotgun (WGS) entry which is preliminary data.</text>
</comment>
<feature type="transmembrane region" description="Helical" evidence="2">
    <location>
        <begin position="6"/>
        <end position="26"/>
    </location>
</feature>
<dbReference type="EMBL" id="DWYC01000053">
    <property type="protein sequence ID" value="HJB57059.1"/>
    <property type="molecule type" value="Genomic_DNA"/>
</dbReference>
<feature type="coiled-coil region" evidence="1">
    <location>
        <begin position="158"/>
        <end position="271"/>
    </location>
</feature>
<gene>
    <name evidence="3" type="ORF">H9714_05870</name>
</gene>
<evidence type="ECO:0000256" key="1">
    <source>
        <dbReference type="SAM" id="Coils"/>
    </source>
</evidence>
<evidence type="ECO:0000256" key="2">
    <source>
        <dbReference type="SAM" id="Phobius"/>
    </source>
</evidence>
<reference evidence="3" key="1">
    <citation type="journal article" date="2021" name="PeerJ">
        <title>Extensive microbial diversity within the chicken gut microbiome revealed by metagenomics and culture.</title>
        <authorList>
            <person name="Gilroy R."/>
            <person name="Ravi A."/>
            <person name="Getino M."/>
            <person name="Pursley I."/>
            <person name="Horton D.L."/>
            <person name="Alikhan N.F."/>
            <person name="Baker D."/>
            <person name="Gharbi K."/>
            <person name="Hall N."/>
            <person name="Watson M."/>
            <person name="Adriaenssens E.M."/>
            <person name="Foster-Nyarko E."/>
            <person name="Jarju S."/>
            <person name="Secka A."/>
            <person name="Antonio M."/>
            <person name="Oren A."/>
            <person name="Chaudhuri R.R."/>
            <person name="La Ragione R."/>
            <person name="Hildebrand F."/>
            <person name="Pallen M.J."/>
        </authorList>
    </citation>
    <scope>NUCLEOTIDE SEQUENCE</scope>
    <source>
        <strain evidence="3">CHK189-11263</strain>
    </source>
</reference>
<evidence type="ECO:0008006" key="5">
    <source>
        <dbReference type="Google" id="ProtNLM"/>
    </source>
</evidence>
<proteinExistence type="predicted"/>
<dbReference type="AlphaFoldDB" id="A0A9D2S5Q3"/>
<accession>A0A9D2S5Q3</accession>
<keyword evidence="2" id="KW-1133">Transmembrane helix</keyword>
<keyword evidence="1" id="KW-0175">Coiled coil</keyword>
<organism evidence="3 4">
    <name type="scientific">Candidatus Flavonifractor intestinipullorum</name>
    <dbReference type="NCBI Taxonomy" id="2838587"/>
    <lineage>
        <taxon>Bacteria</taxon>
        <taxon>Bacillati</taxon>
        <taxon>Bacillota</taxon>
        <taxon>Clostridia</taxon>
        <taxon>Eubacteriales</taxon>
        <taxon>Oscillospiraceae</taxon>
        <taxon>Flavonifractor</taxon>
    </lineage>
</organism>
<keyword evidence="2" id="KW-0812">Transmembrane</keyword>
<dbReference type="Pfam" id="PF06541">
    <property type="entry name" value="ABC_trans_CmpB"/>
    <property type="match status" value="1"/>
</dbReference>
<feature type="transmembrane region" description="Helical" evidence="2">
    <location>
        <begin position="38"/>
        <end position="58"/>
    </location>
</feature>
<reference evidence="3" key="2">
    <citation type="submission" date="2021-04" db="EMBL/GenBank/DDBJ databases">
        <authorList>
            <person name="Gilroy R."/>
        </authorList>
    </citation>
    <scope>NUCLEOTIDE SEQUENCE</scope>
    <source>
        <strain evidence="3">CHK189-11263</strain>
    </source>
</reference>
<feature type="transmembrane region" description="Helical" evidence="2">
    <location>
        <begin position="64"/>
        <end position="86"/>
    </location>
</feature>
<feature type="transmembrane region" description="Helical" evidence="2">
    <location>
        <begin position="147"/>
        <end position="168"/>
    </location>
</feature>
<evidence type="ECO:0000313" key="3">
    <source>
        <dbReference type="EMBL" id="HJB57059.1"/>
    </source>
</evidence>
<feature type="transmembrane region" description="Helical" evidence="2">
    <location>
        <begin position="107"/>
        <end position="127"/>
    </location>
</feature>
<protein>
    <recommendedName>
        <fullName evidence="5">ABC transporter permease</fullName>
    </recommendedName>
</protein>